<name>A0A1E5G7N0_9ENTE</name>
<dbReference type="Proteomes" id="UP000095094">
    <property type="component" value="Unassembled WGS sequence"/>
</dbReference>
<evidence type="ECO:0000256" key="1">
    <source>
        <dbReference type="SAM" id="MobiDB-lite"/>
    </source>
</evidence>
<feature type="chain" id="PRO_5009177120" evidence="2">
    <location>
        <begin position="29"/>
        <end position="244"/>
    </location>
</feature>
<feature type="signal peptide" evidence="2">
    <location>
        <begin position="1"/>
        <end position="28"/>
    </location>
</feature>
<evidence type="ECO:0000256" key="2">
    <source>
        <dbReference type="SAM" id="SignalP"/>
    </source>
</evidence>
<dbReference type="OrthoDB" id="2339326at2"/>
<evidence type="ECO:0000259" key="3">
    <source>
        <dbReference type="Pfam" id="PF13731"/>
    </source>
</evidence>
<dbReference type="PATRIC" id="fig|332950.4.peg.3613"/>
<sequence>MKKYIRKFIVFLTLLLGGTSIETTLAFADGFTKNRSESEISYRENTDITPPIDPTHPDQAAEIISKIPVTPGTAGPLSVDFAPHVVFGQQEASKKDVIYYAALTKIKRLDSNTEEEIGNFLQLTDNRGKNSSWRLTVTQNGQLKNGAHTLKGAQLSINNITLFSPNHGAKPTASKDVHLDPENGEPTEVSRSTETSGKGTWLIMFGKNKEESKTSIQVRVPGTTEKKQGNYTTSLTWELIDTPI</sequence>
<dbReference type="AlphaFoldDB" id="A0A1E5G7N0"/>
<comment type="caution">
    <text evidence="4">The sequence shown here is derived from an EMBL/GenBank/DDBJ whole genome shotgun (WGS) entry which is preliminary data.</text>
</comment>
<dbReference type="InterPro" id="IPR027994">
    <property type="entry name" value="WxL_dom"/>
</dbReference>
<feature type="domain" description="WxL" evidence="3">
    <location>
        <begin position="34"/>
        <end position="243"/>
    </location>
</feature>
<dbReference type="EMBL" id="MIJY01000046">
    <property type="protein sequence ID" value="OEG08702.1"/>
    <property type="molecule type" value="Genomic_DNA"/>
</dbReference>
<evidence type="ECO:0000313" key="4">
    <source>
        <dbReference type="EMBL" id="OEG08702.1"/>
    </source>
</evidence>
<feature type="region of interest" description="Disordered" evidence="1">
    <location>
        <begin position="166"/>
        <end position="197"/>
    </location>
</feature>
<evidence type="ECO:0000313" key="5">
    <source>
        <dbReference type="Proteomes" id="UP000095094"/>
    </source>
</evidence>
<dbReference type="Pfam" id="PF13731">
    <property type="entry name" value="WxL"/>
    <property type="match status" value="1"/>
</dbReference>
<keyword evidence="2" id="KW-0732">Signal</keyword>
<reference evidence="5" key="1">
    <citation type="submission" date="2016-09" db="EMBL/GenBank/DDBJ databases">
        <authorList>
            <person name="Gulvik C.A."/>
        </authorList>
    </citation>
    <scope>NUCLEOTIDE SEQUENCE [LARGE SCALE GENOMIC DNA]</scope>
    <source>
        <strain evidence="5">LMG 8895</strain>
    </source>
</reference>
<accession>A0A1E5G7N0</accession>
<gene>
    <name evidence="4" type="ORF">BCR25_12245</name>
</gene>
<organism evidence="4 5">
    <name type="scientific">Enterococcus termitis</name>
    <dbReference type="NCBI Taxonomy" id="332950"/>
    <lineage>
        <taxon>Bacteria</taxon>
        <taxon>Bacillati</taxon>
        <taxon>Bacillota</taxon>
        <taxon>Bacilli</taxon>
        <taxon>Lactobacillales</taxon>
        <taxon>Enterococcaceae</taxon>
        <taxon>Enterococcus</taxon>
    </lineage>
</organism>
<dbReference type="RefSeq" id="WP_069665024.1">
    <property type="nucleotide sequence ID" value="NZ_JBHUJJ010000001.1"/>
</dbReference>
<keyword evidence="5" id="KW-1185">Reference proteome</keyword>
<protein>
    <submittedName>
        <fullName evidence="4">Cell surface protein</fullName>
    </submittedName>
</protein>
<proteinExistence type="predicted"/>